<dbReference type="EMBL" id="CP011409">
    <property type="protein sequence ID" value="AKZ63827.1"/>
    <property type="molecule type" value="Genomic_DNA"/>
</dbReference>
<reference evidence="3" key="1">
    <citation type="journal article" date="2015" name="Genome Announc.">
        <title>Complete Genome Sequence of Herbaspirillum hiltneri N3 (DSM 17495), Isolated from Surface-Sterilized Wheat Roots.</title>
        <authorList>
            <person name="Guizelini D."/>
            <person name="Saizaki P.M."/>
            <person name="Coimbra N.A."/>
            <person name="Weiss V.A."/>
            <person name="Faoro H."/>
            <person name="Sfeir M.Z."/>
            <person name="Baura V.A."/>
            <person name="Monteiro R.A."/>
            <person name="Chubatsu L.S."/>
            <person name="Souza E.M."/>
            <person name="Cruz L.M."/>
            <person name="Pedrosa F.O."/>
            <person name="Raittz R.T."/>
            <person name="Marchaukoski J.N."/>
            <person name="Steffens M.B."/>
        </authorList>
    </citation>
    <scope>NUCLEOTIDE SEQUENCE [LARGE SCALE GENOMIC DNA]</scope>
    <source>
        <strain evidence="3">N3</strain>
    </source>
</reference>
<gene>
    <name evidence="2" type="ORF">F506_15175</name>
</gene>
<proteinExistence type="predicted"/>
<dbReference type="Proteomes" id="UP000063429">
    <property type="component" value="Chromosome"/>
</dbReference>
<accession>A0ABM5V361</accession>
<name>A0ABM5V361_9BURK</name>
<keyword evidence="3" id="KW-1185">Reference proteome</keyword>
<organism evidence="2 3">
    <name type="scientific">Herbaspirillum hiltneri N3</name>
    <dbReference type="NCBI Taxonomy" id="1262470"/>
    <lineage>
        <taxon>Bacteria</taxon>
        <taxon>Pseudomonadati</taxon>
        <taxon>Pseudomonadota</taxon>
        <taxon>Betaproteobacteria</taxon>
        <taxon>Burkholderiales</taxon>
        <taxon>Oxalobacteraceae</taxon>
        <taxon>Herbaspirillum</taxon>
    </lineage>
</organism>
<evidence type="ECO:0000313" key="3">
    <source>
        <dbReference type="Proteomes" id="UP000063429"/>
    </source>
</evidence>
<sequence>MLDALGDHEHLAGLEMHCAVAKVDAQRAVEHDEDFVGVGVVVPDELALYLGQLELVVVHFGNDALRPVLAEQRKLVGEIDGAVFARVDGGWHAGSLGEQEGKPTPAGRRGLERSCN</sequence>
<feature type="region of interest" description="Disordered" evidence="1">
    <location>
        <begin position="92"/>
        <end position="116"/>
    </location>
</feature>
<protein>
    <submittedName>
        <fullName evidence="2">Uncharacterized protein</fullName>
    </submittedName>
</protein>
<evidence type="ECO:0000256" key="1">
    <source>
        <dbReference type="SAM" id="MobiDB-lite"/>
    </source>
</evidence>
<evidence type="ECO:0000313" key="2">
    <source>
        <dbReference type="EMBL" id="AKZ63827.1"/>
    </source>
</evidence>